<accession>A0A1G6YSJ8</accession>
<keyword evidence="1" id="KW-0596">Phosphopantetheine</keyword>
<evidence type="ECO:0000313" key="4">
    <source>
        <dbReference type="EMBL" id="SDD93281.1"/>
    </source>
</evidence>
<dbReference type="PROSITE" id="PS00012">
    <property type="entry name" value="PHOSPHOPANTETHEINE"/>
    <property type="match status" value="1"/>
</dbReference>
<keyword evidence="2" id="KW-0597">Phosphoprotein</keyword>
<dbReference type="InterPro" id="IPR036736">
    <property type="entry name" value="ACP-like_sf"/>
</dbReference>
<evidence type="ECO:0000256" key="1">
    <source>
        <dbReference type="ARBA" id="ARBA00022450"/>
    </source>
</evidence>
<protein>
    <submittedName>
        <fullName evidence="4">Acyl carrier protein</fullName>
    </submittedName>
</protein>
<dbReference type="AlphaFoldDB" id="A0A1G6YSJ8"/>
<proteinExistence type="predicted"/>
<dbReference type="Pfam" id="PF00550">
    <property type="entry name" value="PP-binding"/>
    <property type="match status" value="1"/>
</dbReference>
<organism evidence="4 5">
    <name type="scientific">Actinokineospora iranica</name>
    <dbReference type="NCBI Taxonomy" id="1271860"/>
    <lineage>
        <taxon>Bacteria</taxon>
        <taxon>Bacillati</taxon>
        <taxon>Actinomycetota</taxon>
        <taxon>Actinomycetes</taxon>
        <taxon>Pseudonocardiales</taxon>
        <taxon>Pseudonocardiaceae</taxon>
        <taxon>Actinokineospora</taxon>
    </lineage>
</organism>
<evidence type="ECO:0000259" key="3">
    <source>
        <dbReference type="PROSITE" id="PS50075"/>
    </source>
</evidence>
<feature type="domain" description="Carrier" evidence="3">
    <location>
        <begin position="17"/>
        <end position="95"/>
    </location>
</feature>
<dbReference type="PROSITE" id="PS50075">
    <property type="entry name" value="CARRIER"/>
    <property type="match status" value="1"/>
</dbReference>
<reference evidence="5" key="1">
    <citation type="submission" date="2016-10" db="EMBL/GenBank/DDBJ databases">
        <authorList>
            <person name="Varghese N."/>
            <person name="Submissions S."/>
        </authorList>
    </citation>
    <scope>NUCLEOTIDE SEQUENCE [LARGE SCALE GENOMIC DNA]</scope>
    <source>
        <strain evidence="5">IBRC-M 10403</strain>
    </source>
</reference>
<name>A0A1G6YSJ8_9PSEU</name>
<evidence type="ECO:0000256" key="2">
    <source>
        <dbReference type="ARBA" id="ARBA00022553"/>
    </source>
</evidence>
<dbReference type="Gene3D" id="1.10.1200.10">
    <property type="entry name" value="ACP-like"/>
    <property type="match status" value="1"/>
</dbReference>
<gene>
    <name evidence="4" type="ORF">SAMN05216174_12324</name>
</gene>
<dbReference type="STRING" id="1271860.SAMN05216174_12324"/>
<evidence type="ECO:0000313" key="5">
    <source>
        <dbReference type="Proteomes" id="UP000199501"/>
    </source>
</evidence>
<sequence>MTISQVTETAQQSPARAEVLDEIRGMLEKVLDQYGLDDTEITEDTSFHDDLGLESIDLVAVAAMLSERYGEQVNLAAFLAELDLDQVIALRVGLLVDFVVDATAGR</sequence>
<dbReference type="InterPro" id="IPR009081">
    <property type="entry name" value="PP-bd_ACP"/>
</dbReference>
<dbReference type="InterPro" id="IPR006162">
    <property type="entry name" value="Ppantetheine_attach_site"/>
</dbReference>
<dbReference type="Proteomes" id="UP000199501">
    <property type="component" value="Unassembled WGS sequence"/>
</dbReference>
<keyword evidence="5" id="KW-1185">Reference proteome</keyword>
<dbReference type="EMBL" id="FMZZ01000023">
    <property type="protein sequence ID" value="SDD93281.1"/>
    <property type="molecule type" value="Genomic_DNA"/>
</dbReference>
<dbReference type="SUPFAM" id="SSF47336">
    <property type="entry name" value="ACP-like"/>
    <property type="match status" value="1"/>
</dbReference>